<feature type="compositionally biased region" description="Basic and acidic residues" evidence="1">
    <location>
        <begin position="256"/>
        <end position="269"/>
    </location>
</feature>
<reference evidence="2 3" key="1">
    <citation type="submission" date="2023-01" db="EMBL/GenBank/DDBJ databases">
        <title>Analysis of 21 Apiospora genomes using comparative genomics revels a genus with tremendous synthesis potential of carbohydrate active enzymes and secondary metabolites.</title>
        <authorList>
            <person name="Sorensen T."/>
        </authorList>
    </citation>
    <scope>NUCLEOTIDE SEQUENCE [LARGE SCALE GENOMIC DNA]</scope>
    <source>
        <strain evidence="2 3">CBS 20057</strain>
    </source>
</reference>
<comment type="caution">
    <text evidence="2">The sequence shown here is derived from an EMBL/GenBank/DDBJ whole genome shotgun (WGS) entry which is preliminary data.</text>
</comment>
<keyword evidence="3" id="KW-1185">Reference proteome</keyword>
<sequence length="305" mass="35027">MALNLGAMLANGLLCESTCRRRKMDQDTLCDRVEAWRDNPKKARRCAAIEELSDDIAQLRDVLMPDTCWQPGLEKTLTNQLFAIQSAIDMLKTRSCKDANKFGAILEDVRSWYSKPRNWPWGYSDEHMDMMLKVLEYAIEKSSRAIDHTFLFDESKPCYGRVAEALDQAFWYQERGLTHLTKQTSDLFRVFRMVCDDARMLLCGEMIQQRDDSKRKFAYCMSTLGEPPQCPSKITSCPARTWTQTPGSDVNEEDGDPRALNESDEKKAAAPEICACRTVIRKMWQTDEKVKEKDACLQGETRRSS</sequence>
<name>A0ABR1SBW4_9PEZI</name>
<evidence type="ECO:0000313" key="3">
    <source>
        <dbReference type="Proteomes" id="UP001396898"/>
    </source>
</evidence>
<feature type="region of interest" description="Disordered" evidence="1">
    <location>
        <begin position="241"/>
        <end position="269"/>
    </location>
</feature>
<evidence type="ECO:0000313" key="2">
    <source>
        <dbReference type="EMBL" id="KAK8028664.1"/>
    </source>
</evidence>
<evidence type="ECO:0000256" key="1">
    <source>
        <dbReference type="SAM" id="MobiDB-lite"/>
    </source>
</evidence>
<protein>
    <submittedName>
        <fullName evidence="2">Uncharacterized protein</fullName>
    </submittedName>
</protein>
<gene>
    <name evidence="2" type="ORF">PG991_005720</name>
</gene>
<dbReference type="Proteomes" id="UP001396898">
    <property type="component" value="Unassembled WGS sequence"/>
</dbReference>
<organism evidence="2 3">
    <name type="scientific">Apiospora marii</name>
    <dbReference type="NCBI Taxonomy" id="335849"/>
    <lineage>
        <taxon>Eukaryota</taxon>
        <taxon>Fungi</taxon>
        <taxon>Dikarya</taxon>
        <taxon>Ascomycota</taxon>
        <taxon>Pezizomycotina</taxon>
        <taxon>Sordariomycetes</taxon>
        <taxon>Xylariomycetidae</taxon>
        <taxon>Amphisphaeriales</taxon>
        <taxon>Apiosporaceae</taxon>
        <taxon>Apiospora</taxon>
    </lineage>
</organism>
<accession>A0ABR1SBW4</accession>
<dbReference type="EMBL" id="JAQQWI010000007">
    <property type="protein sequence ID" value="KAK8028664.1"/>
    <property type="molecule type" value="Genomic_DNA"/>
</dbReference>
<proteinExistence type="predicted"/>